<keyword evidence="5" id="KW-1185">Reference proteome</keyword>
<feature type="region of interest" description="Disordered" evidence="1">
    <location>
        <begin position="300"/>
        <end position="323"/>
    </location>
</feature>
<dbReference type="PANTHER" id="PTHR44873">
    <property type="entry name" value="DNAJ HOMOLOG SUBFAMILY C MEMBER 30, MITOCHONDRIAL"/>
    <property type="match status" value="1"/>
</dbReference>
<dbReference type="SUPFAM" id="SSF46565">
    <property type="entry name" value="Chaperone J-domain"/>
    <property type="match status" value="1"/>
</dbReference>
<feature type="compositionally biased region" description="Acidic residues" evidence="1">
    <location>
        <begin position="197"/>
        <end position="206"/>
    </location>
</feature>
<keyword evidence="2" id="KW-0472">Membrane</keyword>
<dbReference type="PRINTS" id="PR00625">
    <property type="entry name" value="JDOMAIN"/>
</dbReference>
<dbReference type="InterPro" id="IPR001623">
    <property type="entry name" value="DnaJ_domain"/>
</dbReference>
<sequence length="323" mass="37211">MAGPCIQGSKGKVLFRLMNCQRRNSRPKCIDQTLIPRGCYPHYSCLMSSMLLRCVVNATPVCRSQNQCCPKFLCYVTSNSKAGDLHILVDKASQLGIIGYQTQRGVSRLSSSKSKSASHYYDILGLKPCATQNQIKTAYYQMAKQHHPDVSECQNSHSLFTEINEAYEVLGNLRKRRMYDRGLYSSPTVHQQRADSTQEDTEENEDYTQAYRNSNFKRGSRPPPPRGHTKIYNFDEFYRQHYNDLRERKRKATEFEEYKRHQEGRIKSTNFAMDVLVLLWMFAAFSLVILRRENYDRDMVGQKKTPGTSHGGNNVASSPRSRD</sequence>
<reference evidence="4 5" key="1">
    <citation type="submission" date="2024-04" db="EMBL/GenBank/DDBJ databases">
        <authorList>
            <consortium name="Genoscope - CEA"/>
            <person name="William W."/>
        </authorList>
    </citation>
    <scope>NUCLEOTIDE SEQUENCE [LARGE SCALE GENOMIC DNA]</scope>
</reference>
<dbReference type="CDD" id="cd06257">
    <property type="entry name" value="DnaJ"/>
    <property type="match status" value="1"/>
</dbReference>
<evidence type="ECO:0000313" key="4">
    <source>
        <dbReference type="EMBL" id="CAL1547796.1"/>
    </source>
</evidence>
<evidence type="ECO:0000256" key="2">
    <source>
        <dbReference type="SAM" id="Phobius"/>
    </source>
</evidence>
<dbReference type="AlphaFoldDB" id="A0AAV2INB1"/>
<keyword evidence="2" id="KW-0812">Transmembrane</keyword>
<feature type="region of interest" description="Disordered" evidence="1">
    <location>
        <begin position="184"/>
        <end position="206"/>
    </location>
</feature>
<dbReference type="InterPro" id="IPR036869">
    <property type="entry name" value="J_dom_sf"/>
</dbReference>
<dbReference type="Proteomes" id="UP001497497">
    <property type="component" value="Unassembled WGS sequence"/>
</dbReference>
<dbReference type="PANTHER" id="PTHR44873:SF1">
    <property type="entry name" value="DNAJ HOMOLOG SUBFAMILY C MEMBER 30, MITOCHONDRIAL"/>
    <property type="match status" value="1"/>
</dbReference>
<dbReference type="PROSITE" id="PS50076">
    <property type="entry name" value="DNAJ_2"/>
    <property type="match status" value="1"/>
</dbReference>
<dbReference type="InterPro" id="IPR053025">
    <property type="entry name" value="Mito_ATP_Synthase-Asso"/>
</dbReference>
<evidence type="ECO:0000313" key="5">
    <source>
        <dbReference type="Proteomes" id="UP001497497"/>
    </source>
</evidence>
<dbReference type="InterPro" id="IPR018253">
    <property type="entry name" value="DnaJ_domain_CS"/>
</dbReference>
<feature type="compositionally biased region" description="Polar residues" evidence="1">
    <location>
        <begin position="305"/>
        <end position="323"/>
    </location>
</feature>
<feature type="transmembrane region" description="Helical" evidence="2">
    <location>
        <begin position="271"/>
        <end position="290"/>
    </location>
</feature>
<evidence type="ECO:0000256" key="1">
    <source>
        <dbReference type="SAM" id="MobiDB-lite"/>
    </source>
</evidence>
<gene>
    <name evidence="4" type="ORF">GSLYS_00021113001</name>
</gene>
<comment type="caution">
    <text evidence="4">The sequence shown here is derived from an EMBL/GenBank/DDBJ whole genome shotgun (WGS) entry which is preliminary data.</text>
</comment>
<dbReference type="PROSITE" id="PS00636">
    <property type="entry name" value="DNAJ_1"/>
    <property type="match status" value="1"/>
</dbReference>
<name>A0AAV2INB1_LYMST</name>
<dbReference type="SMART" id="SM00271">
    <property type="entry name" value="DnaJ"/>
    <property type="match status" value="1"/>
</dbReference>
<dbReference type="EMBL" id="CAXITT010001066">
    <property type="protein sequence ID" value="CAL1547796.1"/>
    <property type="molecule type" value="Genomic_DNA"/>
</dbReference>
<feature type="domain" description="J" evidence="3">
    <location>
        <begin position="119"/>
        <end position="183"/>
    </location>
</feature>
<feature type="compositionally biased region" description="Polar residues" evidence="1">
    <location>
        <begin position="185"/>
        <end position="195"/>
    </location>
</feature>
<evidence type="ECO:0000259" key="3">
    <source>
        <dbReference type="PROSITE" id="PS50076"/>
    </source>
</evidence>
<accession>A0AAV2INB1</accession>
<feature type="region of interest" description="Disordered" evidence="1">
    <location>
        <begin position="211"/>
        <end position="230"/>
    </location>
</feature>
<keyword evidence="2" id="KW-1133">Transmembrane helix</keyword>
<dbReference type="Pfam" id="PF00226">
    <property type="entry name" value="DnaJ"/>
    <property type="match status" value="1"/>
</dbReference>
<organism evidence="4 5">
    <name type="scientific">Lymnaea stagnalis</name>
    <name type="common">Great pond snail</name>
    <name type="synonym">Helix stagnalis</name>
    <dbReference type="NCBI Taxonomy" id="6523"/>
    <lineage>
        <taxon>Eukaryota</taxon>
        <taxon>Metazoa</taxon>
        <taxon>Spiralia</taxon>
        <taxon>Lophotrochozoa</taxon>
        <taxon>Mollusca</taxon>
        <taxon>Gastropoda</taxon>
        <taxon>Heterobranchia</taxon>
        <taxon>Euthyneura</taxon>
        <taxon>Panpulmonata</taxon>
        <taxon>Hygrophila</taxon>
        <taxon>Lymnaeoidea</taxon>
        <taxon>Lymnaeidae</taxon>
        <taxon>Lymnaea</taxon>
    </lineage>
</organism>
<dbReference type="Gene3D" id="1.10.287.110">
    <property type="entry name" value="DnaJ domain"/>
    <property type="match status" value="1"/>
</dbReference>
<protein>
    <recommendedName>
        <fullName evidence="3">J domain-containing protein</fullName>
    </recommendedName>
</protein>
<proteinExistence type="predicted"/>